<reference evidence="3" key="3">
    <citation type="submission" date="2024-01" db="EMBL/GenBank/DDBJ databases">
        <authorList>
            <person name="Coelho M.A."/>
            <person name="David-Palma M."/>
            <person name="Shea T."/>
            <person name="Sun S."/>
            <person name="Cuomo C.A."/>
            <person name="Heitman J."/>
        </authorList>
    </citation>
    <scope>NUCLEOTIDE SEQUENCE</scope>
    <source>
        <strain evidence="3">CBS 7841</strain>
    </source>
</reference>
<feature type="domain" description="BZIP" evidence="2">
    <location>
        <begin position="36"/>
        <end position="50"/>
    </location>
</feature>
<keyword evidence="4" id="KW-1185">Reference proteome</keyword>
<dbReference type="InterPro" id="IPR046347">
    <property type="entry name" value="bZIP_sf"/>
</dbReference>
<dbReference type="AlphaFoldDB" id="A0AAJ8LZN7"/>
<dbReference type="SMART" id="SM00338">
    <property type="entry name" value="BRLZ"/>
    <property type="match status" value="1"/>
</dbReference>
<organism evidence="3 4">
    <name type="scientific">Cryptococcus depauperatus CBS 7841</name>
    <dbReference type="NCBI Taxonomy" id="1295531"/>
    <lineage>
        <taxon>Eukaryota</taxon>
        <taxon>Fungi</taxon>
        <taxon>Dikarya</taxon>
        <taxon>Basidiomycota</taxon>
        <taxon>Agaricomycotina</taxon>
        <taxon>Tremellomycetes</taxon>
        <taxon>Tremellales</taxon>
        <taxon>Cryptococcaceae</taxon>
        <taxon>Cryptococcus</taxon>
    </lineage>
</organism>
<reference evidence="3" key="2">
    <citation type="journal article" date="2022" name="Elife">
        <title>Obligate sexual reproduction of a homothallic fungus closely related to the Cryptococcus pathogenic species complex.</title>
        <authorList>
            <person name="Passer A.R."/>
            <person name="Clancey S.A."/>
            <person name="Shea T."/>
            <person name="David-Palma M."/>
            <person name="Averette A.F."/>
            <person name="Boekhout T."/>
            <person name="Porcel B.M."/>
            <person name="Nowrousian M."/>
            <person name="Cuomo C.A."/>
            <person name="Sun S."/>
            <person name="Heitman J."/>
            <person name="Coelho M.A."/>
        </authorList>
    </citation>
    <scope>NUCLEOTIDE SEQUENCE</scope>
    <source>
        <strain evidence="3">CBS 7841</strain>
    </source>
</reference>
<dbReference type="Pfam" id="PF11905">
    <property type="entry name" value="DUF3425"/>
    <property type="match status" value="1"/>
</dbReference>
<dbReference type="RefSeq" id="XP_066066487.1">
    <property type="nucleotide sequence ID" value="XM_066210390.1"/>
</dbReference>
<dbReference type="InterPro" id="IPR004827">
    <property type="entry name" value="bZIP"/>
</dbReference>
<dbReference type="Proteomes" id="UP000094043">
    <property type="component" value="Chromosome 1"/>
</dbReference>
<evidence type="ECO:0000313" key="4">
    <source>
        <dbReference type="Proteomes" id="UP000094043"/>
    </source>
</evidence>
<dbReference type="InterPro" id="IPR021833">
    <property type="entry name" value="DUF3425"/>
</dbReference>
<evidence type="ECO:0000313" key="3">
    <source>
        <dbReference type="EMBL" id="WVN85787.1"/>
    </source>
</evidence>
<name>A0AAJ8LZN7_9TREE</name>
<sequence length="541" mass="59661">MLYSDEETSSRGGSAQPEDDNGSGGNGKEPSSSHARKTQNRIAQREFRLRKQASIRDLEAKVQVLEGDKEERVELMTLLIRNLLKENKELRNMVKSMASFIGEGLGSCLPRLGLSSNQLDAILNRADTDTAYEAFVSLKASRELQDANPGIRIGAPKGRSSASQKRKRTESAETPINVLATSNVDPSSNEKDKGKTPQAQTSKKSKSTTDAPTPRNDYTYLFPDLDSMLMLTDCFDNPDLGRFNPSPLSGQIRTPTEIPIQGGLHLPFIPSQGSNNAPLYGLQSMSGTDLSGFGLTIPPNSMNGPLGNITGAAGFSANPQSPVSTLPTSSTTTPPPLHLSAGVFSNIPSASLPNNAKSNILPTNQRNEQLKQLAEQTISDLDAPGMTNEELAERRKAHKELFQAIKENNTSDRKMEAMQLIAYHLNNFRMNNEYHLPPSLCPTVIQRTVPHEHAIDGICFPSMRDRMILLRGRYDLVEVFHALLSELSLHGEDVLDERSYEVSEKFIHDYSMLIDETVVLVSNKWRAMRGEPPIQWPLKNL</sequence>
<protein>
    <recommendedName>
        <fullName evidence="2">BZIP domain-containing protein</fullName>
    </recommendedName>
</protein>
<dbReference type="PANTHER" id="PTHR38116">
    <property type="entry name" value="CHROMOSOME 7, WHOLE GENOME SHOTGUN SEQUENCE"/>
    <property type="match status" value="1"/>
</dbReference>
<gene>
    <name evidence="3" type="ORF">L203_100938</name>
</gene>
<reference evidence="3" key="1">
    <citation type="submission" date="2016-06" db="EMBL/GenBank/DDBJ databases">
        <authorList>
            <person name="Cuomo C."/>
            <person name="Litvintseva A."/>
            <person name="Heitman J."/>
            <person name="Chen Y."/>
            <person name="Sun S."/>
            <person name="Springer D."/>
            <person name="Dromer F."/>
            <person name="Young S."/>
            <person name="Zeng Q."/>
            <person name="Chapman S."/>
            <person name="Gujja S."/>
            <person name="Saif S."/>
            <person name="Birren B."/>
        </authorList>
    </citation>
    <scope>NUCLEOTIDE SEQUENCE</scope>
    <source>
        <strain evidence="3">CBS 7841</strain>
    </source>
</reference>
<dbReference type="PANTHER" id="PTHR38116:SF9">
    <property type="entry name" value="BZIP DOMAIN-CONTAINING PROTEIN"/>
    <property type="match status" value="1"/>
</dbReference>
<dbReference type="GeneID" id="91085152"/>
<dbReference type="CDD" id="cd14688">
    <property type="entry name" value="bZIP_YAP"/>
    <property type="match status" value="1"/>
</dbReference>
<proteinExistence type="predicted"/>
<dbReference type="KEGG" id="cdep:91085152"/>
<dbReference type="Gene3D" id="1.20.5.170">
    <property type="match status" value="1"/>
</dbReference>
<dbReference type="PROSITE" id="PS00036">
    <property type="entry name" value="BZIP_BASIC"/>
    <property type="match status" value="1"/>
</dbReference>
<dbReference type="Pfam" id="PF00170">
    <property type="entry name" value="bZIP_1"/>
    <property type="match status" value="1"/>
</dbReference>
<dbReference type="EMBL" id="CP143784">
    <property type="protein sequence ID" value="WVN85787.1"/>
    <property type="molecule type" value="Genomic_DNA"/>
</dbReference>
<dbReference type="GO" id="GO:0003700">
    <property type="term" value="F:DNA-binding transcription factor activity"/>
    <property type="evidence" value="ECO:0007669"/>
    <property type="project" value="InterPro"/>
</dbReference>
<evidence type="ECO:0000259" key="2">
    <source>
        <dbReference type="PROSITE" id="PS00036"/>
    </source>
</evidence>
<feature type="region of interest" description="Disordered" evidence="1">
    <location>
        <begin position="1"/>
        <end position="42"/>
    </location>
</feature>
<feature type="region of interest" description="Disordered" evidence="1">
    <location>
        <begin position="147"/>
        <end position="216"/>
    </location>
</feature>
<dbReference type="SUPFAM" id="SSF57959">
    <property type="entry name" value="Leucine zipper domain"/>
    <property type="match status" value="1"/>
</dbReference>
<evidence type="ECO:0000256" key="1">
    <source>
        <dbReference type="SAM" id="MobiDB-lite"/>
    </source>
</evidence>
<accession>A0AAJ8LZN7</accession>